<feature type="coiled-coil region" evidence="1">
    <location>
        <begin position="41"/>
        <end position="141"/>
    </location>
</feature>
<sequence>MSCIASLYFLPALEVSCSLSLFRHHNNHKQRHSHEQFKSPLNDLYKQILKGKDELKDLKESEKSIMTKLDKANATINEQQDQLREAKAITGRTTRDQQHADEIAELRFTHLRELALKKIEIKDKAEKIEELEERFEIEYRLGMGLIWRLFSVACALVFAKLLNDLSLSAQQDALDTSSPPSETSTFSSSTFCPVPPVMVQYRHHITQDMRDMAKSYHEWGISGLSEDIEELDKTHAPKFSESRLSTPAMKEHACLMLAQIAPDKMESLLDNTLVEKWKAGIITLNDWNRIPRAVHEDREPAIYVNCYTKPDGSGLSTIEYKDYLLAIDAALTAKNVTINGKSFDMVKEIDHYYKVRTGSKTLFSKSTGWASCRTDLPDFLVYQSKLISVAARDGKVEIRFHGEVGWAIDTDSRIKAHHNLQGSAFWFRLTMCVVSVLWPQHSFELSSFCMFRVMMWNHAEIGESIGSHLVNSYPGYGGLNFTTAGLSTSSAVEPSSRLWMTVSKQYEECLTYAQRAIEAHEKDMQQKNDELKVSGTRDELTLSSSSAPLPIMTLADLAGCRLGVKTSCSLIRQLASMKMSRSSW</sequence>
<reference evidence="2 3" key="1">
    <citation type="submission" date="2018-10" db="EMBL/GenBank/DDBJ databases">
        <title>Fifty Aureobasidium pullulans genomes reveal a recombining polyextremotolerant generalist.</title>
        <authorList>
            <person name="Gostincar C."/>
            <person name="Turk M."/>
            <person name="Zajc J."/>
            <person name="Gunde-Cimerman N."/>
        </authorList>
    </citation>
    <scope>NUCLEOTIDE SEQUENCE [LARGE SCALE GENOMIC DNA]</scope>
    <source>
        <strain evidence="2 3">EXF-4256</strain>
    </source>
</reference>
<evidence type="ECO:0000256" key="1">
    <source>
        <dbReference type="SAM" id="Coils"/>
    </source>
</evidence>
<dbReference type="AlphaFoldDB" id="A0A4T0EV53"/>
<keyword evidence="1" id="KW-0175">Coiled coil</keyword>
<dbReference type="Proteomes" id="UP000305064">
    <property type="component" value="Unassembled WGS sequence"/>
</dbReference>
<protein>
    <submittedName>
        <fullName evidence="2">Uncharacterized protein</fullName>
    </submittedName>
</protein>
<evidence type="ECO:0000313" key="2">
    <source>
        <dbReference type="EMBL" id="THY70068.1"/>
    </source>
</evidence>
<gene>
    <name evidence="2" type="ORF">D6C94_08934</name>
</gene>
<proteinExistence type="predicted"/>
<comment type="caution">
    <text evidence="2">The sequence shown here is derived from an EMBL/GenBank/DDBJ whole genome shotgun (WGS) entry which is preliminary data.</text>
</comment>
<organism evidence="2 3">
    <name type="scientific">Aureobasidium pullulans</name>
    <name type="common">Black yeast</name>
    <name type="synonym">Pullularia pullulans</name>
    <dbReference type="NCBI Taxonomy" id="5580"/>
    <lineage>
        <taxon>Eukaryota</taxon>
        <taxon>Fungi</taxon>
        <taxon>Dikarya</taxon>
        <taxon>Ascomycota</taxon>
        <taxon>Pezizomycotina</taxon>
        <taxon>Dothideomycetes</taxon>
        <taxon>Dothideomycetidae</taxon>
        <taxon>Dothideales</taxon>
        <taxon>Saccotheciaceae</taxon>
        <taxon>Aureobasidium</taxon>
    </lineage>
</organism>
<accession>A0A4T0EV53</accession>
<name>A0A4T0EV53_AURPU</name>
<dbReference type="EMBL" id="QZBJ01000084">
    <property type="protein sequence ID" value="THY70068.1"/>
    <property type="molecule type" value="Genomic_DNA"/>
</dbReference>
<evidence type="ECO:0000313" key="3">
    <source>
        <dbReference type="Proteomes" id="UP000305064"/>
    </source>
</evidence>